<evidence type="ECO:0000313" key="1">
    <source>
        <dbReference type="EMBL" id="KAA1134854.1"/>
    </source>
</evidence>
<comment type="caution">
    <text evidence="1">The sequence shown here is derived from an EMBL/GenBank/DDBJ whole genome shotgun (WGS) entry which is preliminary data.</text>
</comment>
<sequence>MPYSMNKLFGQRHQPGHTRVDSRSAFHCCLSTLAGSSRLGSYTFSSYQISAQHQSIVFLPGITTTRSIIVDRHGFQQALGLPSPSSFPSKRIGSDDGDILLDCVVPSEQIIGTWLNAEPLTIYVD</sequence>
<organism evidence="1 2">
    <name type="scientific">Puccinia graminis f. sp. tritici</name>
    <dbReference type="NCBI Taxonomy" id="56615"/>
    <lineage>
        <taxon>Eukaryota</taxon>
        <taxon>Fungi</taxon>
        <taxon>Dikarya</taxon>
        <taxon>Basidiomycota</taxon>
        <taxon>Pucciniomycotina</taxon>
        <taxon>Pucciniomycetes</taxon>
        <taxon>Pucciniales</taxon>
        <taxon>Pucciniaceae</taxon>
        <taxon>Puccinia</taxon>
    </lineage>
</organism>
<gene>
    <name evidence="1" type="ORF">PGTUg99_004703</name>
</gene>
<proteinExistence type="predicted"/>
<accession>A0A5B0SEG6</accession>
<protein>
    <submittedName>
        <fullName evidence="1">Uncharacterized protein</fullName>
    </submittedName>
</protein>
<evidence type="ECO:0000313" key="2">
    <source>
        <dbReference type="Proteomes" id="UP000325313"/>
    </source>
</evidence>
<dbReference type="EMBL" id="VDEP01000044">
    <property type="protein sequence ID" value="KAA1134854.1"/>
    <property type="molecule type" value="Genomic_DNA"/>
</dbReference>
<reference evidence="1 2" key="1">
    <citation type="submission" date="2019-05" db="EMBL/GenBank/DDBJ databases">
        <title>Emergence of the Ug99 lineage of the wheat stem rust pathogen through somatic hybridization.</title>
        <authorList>
            <person name="Li F."/>
            <person name="Upadhyaya N.M."/>
            <person name="Sperschneider J."/>
            <person name="Matny O."/>
            <person name="Nguyen-Phuc H."/>
            <person name="Mago R."/>
            <person name="Raley C."/>
            <person name="Miller M.E."/>
            <person name="Silverstein K.A.T."/>
            <person name="Henningsen E."/>
            <person name="Hirsch C.D."/>
            <person name="Visser B."/>
            <person name="Pretorius Z.A."/>
            <person name="Steffenson B.J."/>
            <person name="Schwessinger B."/>
            <person name="Dodds P.N."/>
            <person name="Figueroa M."/>
        </authorList>
    </citation>
    <scope>NUCLEOTIDE SEQUENCE [LARGE SCALE GENOMIC DNA]</scope>
    <source>
        <strain evidence="1 2">Ug99</strain>
    </source>
</reference>
<dbReference type="AlphaFoldDB" id="A0A5B0SEG6"/>
<dbReference type="Proteomes" id="UP000325313">
    <property type="component" value="Unassembled WGS sequence"/>
</dbReference>
<name>A0A5B0SEG6_PUCGR</name>